<dbReference type="STRING" id="502025.Hoch_3118"/>
<proteinExistence type="predicted"/>
<dbReference type="eggNOG" id="ENOG5030JBZ">
    <property type="taxonomic scope" value="Bacteria"/>
</dbReference>
<accession>D0LSC1</accession>
<name>D0LSC1_HALO1</name>
<dbReference type="InterPro" id="IPR011044">
    <property type="entry name" value="Quino_amine_DH_bsu"/>
</dbReference>
<evidence type="ECO:0008006" key="5">
    <source>
        <dbReference type="Google" id="ProtNLM"/>
    </source>
</evidence>
<dbReference type="HOGENOM" id="CLU_550703_0_0_7"/>
<protein>
    <recommendedName>
        <fullName evidence="5">Lipoprotein</fullName>
    </recommendedName>
</protein>
<feature type="chain" id="PRO_5003010410" description="Lipoprotein" evidence="2">
    <location>
        <begin position="22"/>
        <end position="495"/>
    </location>
</feature>
<reference evidence="3 4" key="1">
    <citation type="journal article" date="2010" name="Stand. Genomic Sci.">
        <title>Complete genome sequence of Haliangium ochraceum type strain (SMP-2).</title>
        <authorList>
            <consortium name="US DOE Joint Genome Institute (JGI-PGF)"/>
            <person name="Ivanova N."/>
            <person name="Daum C."/>
            <person name="Lang E."/>
            <person name="Abt B."/>
            <person name="Kopitz M."/>
            <person name="Saunders E."/>
            <person name="Lapidus A."/>
            <person name="Lucas S."/>
            <person name="Glavina Del Rio T."/>
            <person name="Nolan M."/>
            <person name="Tice H."/>
            <person name="Copeland A."/>
            <person name="Cheng J.F."/>
            <person name="Chen F."/>
            <person name="Bruce D."/>
            <person name="Goodwin L."/>
            <person name="Pitluck S."/>
            <person name="Mavromatis K."/>
            <person name="Pati A."/>
            <person name="Mikhailova N."/>
            <person name="Chen A."/>
            <person name="Palaniappan K."/>
            <person name="Land M."/>
            <person name="Hauser L."/>
            <person name="Chang Y.J."/>
            <person name="Jeffries C.D."/>
            <person name="Detter J.C."/>
            <person name="Brettin T."/>
            <person name="Rohde M."/>
            <person name="Goker M."/>
            <person name="Bristow J."/>
            <person name="Markowitz V."/>
            <person name="Eisen J.A."/>
            <person name="Hugenholtz P."/>
            <person name="Kyrpides N.C."/>
            <person name="Klenk H.P."/>
        </authorList>
    </citation>
    <scope>NUCLEOTIDE SEQUENCE [LARGE SCALE GENOMIC DNA]</scope>
    <source>
        <strain evidence="4">DSM 14365 / CIP 107738 / JCM 11303 / AJ 13395 / SMP-2</strain>
    </source>
</reference>
<evidence type="ECO:0000256" key="1">
    <source>
        <dbReference type="SAM" id="MobiDB-lite"/>
    </source>
</evidence>
<keyword evidence="4" id="KW-1185">Reference proteome</keyword>
<dbReference type="KEGG" id="hoh:Hoch_3118"/>
<evidence type="ECO:0000256" key="2">
    <source>
        <dbReference type="SAM" id="SignalP"/>
    </source>
</evidence>
<evidence type="ECO:0000313" key="4">
    <source>
        <dbReference type="Proteomes" id="UP000001880"/>
    </source>
</evidence>
<dbReference type="EMBL" id="CP001804">
    <property type="protein sequence ID" value="ACY15620.1"/>
    <property type="molecule type" value="Genomic_DNA"/>
</dbReference>
<dbReference type="RefSeq" id="WP_012828220.1">
    <property type="nucleotide sequence ID" value="NC_013440.1"/>
</dbReference>
<feature type="signal peptide" evidence="2">
    <location>
        <begin position="1"/>
        <end position="21"/>
    </location>
</feature>
<dbReference type="OrthoDB" id="444746at2"/>
<organism evidence="3 4">
    <name type="scientific">Haliangium ochraceum (strain DSM 14365 / JCM 11303 / SMP-2)</name>
    <dbReference type="NCBI Taxonomy" id="502025"/>
    <lineage>
        <taxon>Bacteria</taxon>
        <taxon>Pseudomonadati</taxon>
        <taxon>Myxococcota</taxon>
        <taxon>Polyangia</taxon>
        <taxon>Haliangiales</taxon>
        <taxon>Kofleriaceae</taxon>
        <taxon>Haliangium</taxon>
    </lineage>
</organism>
<feature type="region of interest" description="Disordered" evidence="1">
    <location>
        <begin position="30"/>
        <end position="54"/>
    </location>
</feature>
<dbReference type="Proteomes" id="UP000001880">
    <property type="component" value="Chromosome"/>
</dbReference>
<gene>
    <name evidence="3" type="ordered locus">Hoch_3118</name>
</gene>
<sequence length="495" mass="52983">MNNPTLTIPGMLSGLALTLAAAGCGVALEPDASPGQPEAPDLSPNLPDYQPGEDGQFRFRATQGILRGTSVRGTALGGNADGVNGCAFEYQHYEHGGEVDGTQLHVIGVYESMAENDFYEEEDPGPVEINVNRPGTSVLVLSAYDPVIWNIHVAPGSTLEGVVVSGYLDQVVNAPAGVPVAYYTHDIEKGTRPLVDGVAYFWPSYDATELVDVAEELTGLELSSFRGCYRSDRFDIDEPGELRPPHETSSKAGRYLPESCAALAEESNVCALKSGETMLFAGLDSQTLCESEVISDNDAFSRYPSLGWLGDYVYTCDERRSGLQRISLIDGSVDVAPIPCEGVAIHEGALLTLLHFPLEQDVVSFPPLYLARFATFEDAVAREVEQVFELAPAATFMGVSGNTAYFSWYSGRIEAAELSDGAVFKPLVLKDLEVTIHGMDVTDDGILVALGSSLEHEGLVLFDADTGSYLGEFDHPDGGLYADGIDCYSGSTLGE</sequence>
<keyword evidence="2" id="KW-0732">Signal</keyword>
<dbReference type="SUPFAM" id="SSF50969">
    <property type="entry name" value="YVTN repeat-like/Quinoprotein amine dehydrogenase"/>
    <property type="match status" value="1"/>
</dbReference>
<dbReference type="AlphaFoldDB" id="D0LSC1"/>
<evidence type="ECO:0000313" key="3">
    <source>
        <dbReference type="EMBL" id="ACY15620.1"/>
    </source>
</evidence>